<name>A0AAV1RQ09_9ROSI</name>
<dbReference type="Proteomes" id="UP001314170">
    <property type="component" value="Unassembled WGS sequence"/>
</dbReference>
<dbReference type="EMBL" id="CAWUPB010001111">
    <property type="protein sequence ID" value="CAK7338118.1"/>
    <property type="molecule type" value="Genomic_DNA"/>
</dbReference>
<evidence type="ECO:0000313" key="2">
    <source>
        <dbReference type="EMBL" id="CAK7338118.1"/>
    </source>
</evidence>
<evidence type="ECO:0000256" key="1">
    <source>
        <dbReference type="SAM" id="SignalP"/>
    </source>
</evidence>
<protein>
    <submittedName>
        <fullName evidence="2">Uncharacterized protein</fullName>
    </submittedName>
</protein>
<sequence>MASKSVPLFPFLLLLLLLLQTLTPTHQFEIPMGPRDEYFITFNPSGTYVEVDVKNITKSLWDAGYKIASLVLENQLVKIVPFGSGGRFIYDPNDTDTVKIFNNNTVTIFAPPDEAFRFESWIILDYQFVTSKVDKEAFDTGSISEGSKLLTCDLHYDLTVSEVPDTVTGAYPCINNVTITQWDIYNDGHILVHGVENFFNPRYKVNSPRVGQDIAVI</sequence>
<comment type="caution">
    <text evidence="2">The sequence shown here is derived from an EMBL/GenBank/DDBJ whole genome shotgun (WGS) entry which is preliminary data.</text>
</comment>
<dbReference type="PANTHER" id="PTHR33985:SF29">
    <property type="entry name" value="FAS1 DOMAIN-CONTAINING PROTEIN"/>
    <property type="match status" value="1"/>
</dbReference>
<dbReference type="InterPro" id="IPR052806">
    <property type="entry name" value="Fasciclin-like_AGP"/>
</dbReference>
<dbReference type="PANTHER" id="PTHR33985">
    <property type="entry name" value="OS02G0491300 PROTEIN-RELATED"/>
    <property type="match status" value="1"/>
</dbReference>
<dbReference type="InterPro" id="IPR036378">
    <property type="entry name" value="FAS1_dom_sf"/>
</dbReference>
<reference evidence="2 3" key="1">
    <citation type="submission" date="2024-01" db="EMBL/GenBank/DDBJ databases">
        <authorList>
            <person name="Waweru B."/>
        </authorList>
    </citation>
    <scope>NUCLEOTIDE SEQUENCE [LARGE SCALE GENOMIC DNA]</scope>
</reference>
<feature type="signal peptide" evidence="1">
    <location>
        <begin position="1"/>
        <end position="27"/>
    </location>
</feature>
<accession>A0AAV1RQ09</accession>
<evidence type="ECO:0000313" key="3">
    <source>
        <dbReference type="Proteomes" id="UP001314170"/>
    </source>
</evidence>
<feature type="chain" id="PRO_5043696154" evidence="1">
    <location>
        <begin position="28"/>
        <end position="217"/>
    </location>
</feature>
<dbReference type="AlphaFoldDB" id="A0AAV1RQ09"/>
<keyword evidence="1" id="KW-0732">Signal</keyword>
<organism evidence="2 3">
    <name type="scientific">Dovyalis caffra</name>
    <dbReference type="NCBI Taxonomy" id="77055"/>
    <lineage>
        <taxon>Eukaryota</taxon>
        <taxon>Viridiplantae</taxon>
        <taxon>Streptophyta</taxon>
        <taxon>Embryophyta</taxon>
        <taxon>Tracheophyta</taxon>
        <taxon>Spermatophyta</taxon>
        <taxon>Magnoliopsida</taxon>
        <taxon>eudicotyledons</taxon>
        <taxon>Gunneridae</taxon>
        <taxon>Pentapetalae</taxon>
        <taxon>rosids</taxon>
        <taxon>fabids</taxon>
        <taxon>Malpighiales</taxon>
        <taxon>Salicaceae</taxon>
        <taxon>Flacourtieae</taxon>
        <taxon>Dovyalis</taxon>
    </lineage>
</organism>
<gene>
    <name evidence="2" type="ORF">DCAF_LOCUS13160</name>
</gene>
<keyword evidence="3" id="KW-1185">Reference proteome</keyword>
<proteinExistence type="predicted"/>
<dbReference type="SUPFAM" id="SSF82153">
    <property type="entry name" value="FAS1 domain"/>
    <property type="match status" value="1"/>
</dbReference>